<sequence length="158" mass="16058">MAHQHHDVVEKNTKNELIMTLVGVLAFASIVLLISVSSYLRPAGQHIDVAKLNAEAASSGVASTPMSVAQAVDASAVSTTDAVTVPTDSTTVSAPSTSVDSPDNAVMTPASEPTAVAKQSTINERNALTAEAKGEIKENTGALPDVAPPVASAVDTPK</sequence>
<keyword evidence="2" id="KW-0472">Membrane</keyword>
<gene>
    <name evidence="3" type="ORF">A9308_06625</name>
</gene>
<dbReference type="RefSeq" id="WP_067236669.1">
    <property type="nucleotide sequence ID" value="NZ_LZMZ01000018.1"/>
</dbReference>
<evidence type="ECO:0000256" key="2">
    <source>
        <dbReference type="SAM" id="Phobius"/>
    </source>
</evidence>
<dbReference type="STRING" id="34059.A9308_06625"/>
<evidence type="ECO:0000256" key="1">
    <source>
        <dbReference type="SAM" id="MobiDB-lite"/>
    </source>
</evidence>
<dbReference type="EMBL" id="LZMZ01000018">
    <property type="protein sequence ID" value="OBX78267.1"/>
    <property type="molecule type" value="Genomic_DNA"/>
</dbReference>
<comment type="caution">
    <text evidence="3">The sequence shown here is derived from an EMBL/GenBank/DDBJ whole genome shotgun (WGS) entry which is preliminary data.</text>
</comment>
<dbReference type="AlphaFoldDB" id="A0A1B8QC79"/>
<feature type="region of interest" description="Disordered" evidence="1">
    <location>
        <begin position="88"/>
        <end position="158"/>
    </location>
</feature>
<feature type="compositionally biased region" description="Polar residues" evidence="1">
    <location>
        <begin position="88"/>
        <end position="101"/>
    </location>
</feature>
<keyword evidence="2" id="KW-1133">Transmembrane helix</keyword>
<keyword evidence="2" id="KW-0812">Transmembrane</keyword>
<dbReference type="Proteomes" id="UP000092508">
    <property type="component" value="Unassembled WGS sequence"/>
</dbReference>
<proteinExistence type="predicted"/>
<evidence type="ECO:0000313" key="4">
    <source>
        <dbReference type="Proteomes" id="UP000092508"/>
    </source>
</evidence>
<protein>
    <submittedName>
        <fullName evidence="3">Uncharacterized protein</fullName>
    </submittedName>
</protein>
<feature type="transmembrane region" description="Helical" evidence="2">
    <location>
        <begin position="17"/>
        <end position="36"/>
    </location>
</feature>
<evidence type="ECO:0000313" key="3">
    <source>
        <dbReference type="EMBL" id="OBX78267.1"/>
    </source>
</evidence>
<name>A0A1B8QC79_9GAMM</name>
<organism evidence="3 4">
    <name type="scientific">Faucicola atlantae</name>
    <dbReference type="NCBI Taxonomy" id="34059"/>
    <lineage>
        <taxon>Bacteria</taxon>
        <taxon>Pseudomonadati</taxon>
        <taxon>Pseudomonadota</taxon>
        <taxon>Gammaproteobacteria</taxon>
        <taxon>Moraxellales</taxon>
        <taxon>Moraxellaceae</taxon>
        <taxon>Faucicola</taxon>
    </lineage>
</organism>
<reference evidence="3 4" key="1">
    <citation type="submission" date="2016-06" db="EMBL/GenBank/DDBJ databases">
        <title>Draft genome of Moraxella atlantae CCUG 66109.</title>
        <authorList>
            <person name="Salva-Serra F."/>
            <person name="Engstrom-Jakobsson H."/>
            <person name="Thorell K."/>
            <person name="Gonzales-Siles L."/>
            <person name="Karlsson R."/>
            <person name="Boulund F."/>
            <person name="Engstrand L."/>
            <person name="Kristiansson E."/>
            <person name="Moore E."/>
        </authorList>
    </citation>
    <scope>NUCLEOTIDE SEQUENCE [LARGE SCALE GENOMIC DNA]</scope>
    <source>
        <strain evidence="3 4">CCUG 66109</strain>
    </source>
</reference>
<feature type="compositionally biased region" description="Polar residues" evidence="1">
    <location>
        <begin position="117"/>
        <end position="126"/>
    </location>
</feature>
<accession>A0A1B8QC79</accession>